<reference evidence="2" key="1">
    <citation type="submission" date="2014-06" db="EMBL/GenBank/DDBJ databases">
        <title>The complete genome sequence of Methanosarcina barkeri CM1.</title>
        <authorList>
            <consortium name="Pastoral Greenhouse Gas Research Consortium"/>
            <person name="Lambie S.C."/>
            <person name="Leahy S.C."/>
            <person name="Kelly W.J."/>
            <person name="Li D."/>
            <person name="Reilly K."/>
            <person name="Attwood G.T."/>
            <person name="Altermann E."/>
        </authorList>
    </citation>
    <scope>NUCLEOTIDE SEQUENCE [LARGE SCALE GENOMIC DNA]</scope>
    <source>
        <strain evidence="2">CM1</strain>
    </source>
</reference>
<sequence length="77" mass="8833">MKLVINMPENMNLKIGEAAGVLYHKLEEGECSLNQIKIHLSDNGFDSQIALMSIGWLAREDKISVDKESNRWYVRLK</sequence>
<dbReference type="AlphaFoldDB" id="A0A0G3CDK2"/>
<evidence type="ECO:0008006" key="3">
    <source>
        <dbReference type="Google" id="ProtNLM"/>
    </source>
</evidence>
<dbReference type="PATRIC" id="fig|796385.3.peg.1138"/>
<dbReference type="Proteomes" id="UP000035331">
    <property type="component" value="Chromosome"/>
</dbReference>
<dbReference type="EMBL" id="CP008746">
    <property type="protein sequence ID" value="AKJ37978.1"/>
    <property type="molecule type" value="Genomic_DNA"/>
</dbReference>
<accession>A0A0G3CDK2</accession>
<dbReference type="InterPro" id="IPR036388">
    <property type="entry name" value="WH-like_DNA-bd_sf"/>
</dbReference>
<evidence type="ECO:0000313" key="2">
    <source>
        <dbReference type="Proteomes" id="UP000035331"/>
    </source>
</evidence>
<dbReference type="Gene3D" id="1.10.10.10">
    <property type="entry name" value="Winged helix-like DNA-binding domain superfamily/Winged helix DNA-binding domain"/>
    <property type="match status" value="1"/>
</dbReference>
<organism evidence="1 2">
    <name type="scientific">Methanosarcina barkeri CM1</name>
    <dbReference type="NCBI Taxonomy" id="796385"/>
    <lineage>
        <taxon>Archaea</taxon>
        <taxon>Methanobacteriati</taxon>
        <taxon>Methanobacteriota</taxon>
        <taxon>Stenosarchaea group</taxon>
        <taxon>Methanomicrobia</taxon>
        <taxon>Methanosarcinales</taxon>
        <taxon>Methanosarcinaceae</taxon>
        <taxon>Methanosarcina</taxon>
    </lineage>
</organism>
<name>A0A0G3CDK2_METBA</name>
<gene>
    <name evidence="1" type="ORF">MCM1_0910</name>
</gene>
<proteinExistence type="predicted"/>
<dbReference type="Pfam" id="PF10771">
    <property type="entry name" value="DUF2582"/>
    <property type="match status" value="1"/>
</dbReference>
<dbReference type="InterPro" id="IPR019707">
    <property type="entry name" value="DUF2582"/>
</dbReference>
<reference evidence="1 2" key="2">
    <citation type="journal article" date="2015" name="Stand. Genomic Sci.">
        <title>The complete genome sequence of the rumen methanogen Methanosarcina barkeri CM1.</title>
        <authorList>
            <person name="Lambie S.C."/>
            <person name="Kelly W.J."/>
            <person name="Leahy S.C."/>
            <person name="Li D."/>
            <person name="Reilly K."/>
            <person name="McAllister T.A."/>
            <person name="Valle E.R."/>
            <person name="Attwood G.T."/>
            <person name="Altermann E."/>
        </authorList>
    </citation>
    <scope>NUCLEOTIDE SEQUENCE [LARGE SCALE GENOMIC DNA]</scope>
    <source>
        <strain evidence="1 2">CM1</strain>
    </source>
</reference>
<evidence type="ECO:0000313" key="1">
    <source>
        <dbReference type="EMBL" id="AKJ37978.1"/>
    </source>
</evidence>
<protein>
    <recommendedName>
        <fullName evidence="3">ArsR family transcriptional regulator</fullName>
    </recommendedName>
</protein>